<comment type="pathway">
    <text evidence="2">Lipid metabolism.</text>
</comment>
<evidence type="ECO:0000313" key="11">
    <source>
        <dbReference type="EMBL" id="CAF4146322.1"/>
    </source>
</evidence>
<dbReference type="Proteomes" id="UP000682733">
    <property type="component" value="Unassembled WGS sequence"/>
</dbReference>
<evidence type="ECO:0000256" key="1">
    <source>
        <dbReference type="ARBA" id="ARBA00004477"/>
    </source>
</evidence>
<proteinExistence type="predicted"/>
<name>A0A814XMB1_9BILA</name>
<dbReference type="GO" id="GO:0005789">
    <property type="term" value="C:endoplasmic reticulum membrane"/>
    <property type="evidence" value="ECO:0007669"/>
    <property type="project" value="UniProtKB-SubCell"/>
</dbReference>
<evidence type="ECO:0000313" key="9">
    <source>
        <dbReference type="EMBL" id="CAF1335022.1"/>
    </source>
</evidence>
<evidence type="ECO:0000256" key="4">
    <source>
        <dbReference type="ARBA" id="ARBA00022679"/>
    </source>
</evidence>
<keyword evidence="6" id="KW-0012">Acyltransferase</keyword>
<keyword evidence="7" id="KW-1133">Transmembrane helix</keyword>
<evidence type="ECO:0000256" key="3">
    <source>
        <dbReference type="ARBA" id="ARBA00013244"/>
    </source>
</evidence>
<evidence type="ECO:0000256" key="7">
    <source>
        <dbReference type="SAM" id="Phobius"/>
    </source>
</evidence>
<dbReference type="PANTHER" id="PTHR10408:SF7">
    <property type="entry name" value="DIACYLGLYCEROL O-ACYLTRANSFERASE 1"/>
    <property type="match status" value="1"/>
</dbReference>
<evidence type="ECO:0000256" key="6">
    <source>
        <dbReference type="ARBA" id="ARBA00023315"/>
    </source>
</evidence>
<dbReference type="Proteomes" id="UP000681722">
    <property type="component" value="Unassembled WGS sequence"/>
</dbReference>
<protein>
    <recommendedName>
        <fullName evidence="3">diacylglycerol O-acyltransferase</fullName>
        <ecNumber evidence="3">2.3.1.20</ecNumber>
    </recommendedName>
</protein>
<keyword evidence="7" id="KW-0472">Membrane</keyword>
<gene>
    <name evidence="8" type="ORF">GPM918_LOCUS24587</name>
    <name evidence="9" type="ORF">OVA965_LOCUS30069</name>
    <name evidence="10" type="ORF">SRO942_LOCUS24591</name>
    <name evidence="11" type="ORF">TMI583_LOCUS30864</name>
</gene>
<comment type="caution">
    <text evidence="8">The sequence shown here is derived from an EMBL/GenBank/DDBJ whole genome shotgun (WGS) entry which is preliminary data.</text>
</comment>
<dbReference type="PANTHER" id="PTHR10408">
    <property type="entry name" value="STEROL O-ACYLTRANSFERASE"/>
    <property type="match status" value="1"/>
</dbReference>
<organism evidence="8 12">
    <name type="scientific">Didymodactylos carnosus</name>
    <dbReference type="NCBI Taxonomy" id="1234261"/>
    <lineage>
        <taxon>Eukaryota</taxon>
        <taxon>Metazoa</taxon>
        <taxon>Spiralia</taxon>
        <taxon>Gnathifera</taxon>
        <taxon>Rotifera</taxon>
        <taxon>Eurotatoria</taxon>
        <taxon>Bdelloidea</taxon>
        <taxon>Philodinida</taxon>
        <taxon>Philodinidae</taxon>
        <taxon>Didymodactylos</taxon>
    </lineage>
</organism>
<evidence type="ECO:0000313" key="12">
    <source>
        <dbReference type="Proteomes" id="UP000663829"/>
    </source>
</evidence>
<dbReference type="AlphaFoldDB" id="A0A814XMB1"/>
<evidence type="ECO:0000313" key="10">
    <source>
        <dbReference type="EMBL" id="CAF3982498.1"/>
    </source>
</evidence>
<dbReference type="EMBL" id="CAJOBC010009229">
    <property type="protein sequence ID" value="CAF3982498.1"/>
    <property type="molecule type" value="Genomic_DNA"/>
</dbReference>
<keyword evidence="5" id="KW-0256">Endoplasmic reticulum</keyword>
<feature type="transmembrane region" description="Helical" evidence="7">
    <location>
        <begin position="97"/>
        <end position="117"/>
    </location>
</feature>
<reference evidence="8" key="1">
    <citation type="submission" date="2021-02" db="EMBL/GenBank/DDBJ databases">
        <authorList>
            <person name="Nowell W R."/>
        </authorList>
    </citation>
    <scope>NUCLEOTIDE SEQUENCE</scope>
</reference>
<evidence type="ECO:0000256" key="5">
    <source>
        <dbReference type="ARBA" id="ARBA00022824"/>
    </source>
</evidence>
<dbReference type="Proteomes" id="UP000663829">
    <property type="component" value="Unassembled WGS sequence"/>
</dbReference>
<dbReference type="EMBL" id="CAJNOQ010009225">
    <property type="protein sequence ID" value="CAF1218954.1"/>
    <property type="molecule type" value="Genomic_DNA"/>
</dbReference>
<dbReference type="InterPro" id="IPR014371">
    <property type="entry name" value="Oat_ACAT_DAG_ARE"/>
</dbReference>
<dbReference type="Proteomes" id="UP000677228">
    <property type="component" value="Unassembled WGS sequence"/>
</dbReference>
<dbReference type="EC" id="2.3.1.20" evidence="3"/>
<dbReference type="OrthoDB" id="10039049at2759"/>
<feature type="transmembrane region" description="Helical" evidence="7">
    <location>
        <begin position="123"/>
        <end position="145"/>
    </location>
</feature>
<feature type="transmembrane region" description="Helical" evidence="7">
    <location>
        <begin position="71"/>
        <end position="90"/>
    </location>
</feature>
<feature type="non-terminal residue" evidence="8">
    <location>
        <position position="154"/>
    </location>
</feature>
<keyword evidence="7" id="KW-0812">Transmembrane</keyword>
<feature type="transmembrane region" description="Helical" evidence="7">
    <location>
        <begin position="28"/>
        <end position="46"/>
    </location>
</feature>
<sequence>MSEHIDLPCHSSRSSLLSSSSGYNNYRGLLNLVYVLLAMGSGRLVLENLLKYGLLVQIDLPVKFLRDPTQWPALTLILLVNIFILITYYLELKAKSILLQLVTLIMLLIFPVVYIWIRKPNPVGAFLAVSIYLIVFLKLVSYIHINWLCRKQYI</sequence>
<accession>A0A814XMB1</accession>
<evidence type="ECO:0000313" key="8">
    <source>
        <dbReference type="EMBL" id="CAF1218954.1"/>
    </source>
</evidence>
<dbReference type="GO" id="GO:0004144">
    <property type="term" value="F:diacylglycerol O-acyltransferase activity"/>
    <property type="evidence" value="ECO:0007669"/>
    <property type="project" value="UniProtKB-EC"/>
</dbReference>
<dbReference type="EMBL" id="CAJOBA010043242">
    <property type="protein sequence ID" value="CAF4146322.1"/>
    <property type="molecule type" value="Genomic_DNA"/>
</dbReference>
<dbReference type="EMBL" id="CAJNOK010021620">
    <property type="protein sequence ID" value="CAF1335022.1"/>
    <property type="molecule type" value="Genomic_DNA"/>
</dbReference>
<keyword evidence="12" id="KW-1185">Reference proteome</keyword>
<dbReference type="GO" id="GO:0019432">
    <property type="term" value="P:triglyceride biosynthetic process"/>
    <property type="evidence" value="ECO:0007669"/>
    <property type="project" value="TreeGrafter"/>
</dbReference>
<keyword evidence="4" id="KW-0808">Transferase</keyword>
<comment type="subcellular location">
    <subcellularLocation>
        <location evidence="1">Endoplasmic reticulum membrane</location>
        <topology evidence="1">Multi-pass membrane protein</topology>
    </subcellularLocation>
</comment>
<evidence type="ECO:0000256" key="2">
    <source>
        <dbReference type="ARBA" id="ARBA00005189"/>
    </source>
</evidence>